<keyword evidence="5 14" id="KW-0808">Transferase</keyword>
<keyword evidence="9" id="KW-0289">Folate biosynthesis</keyword>
<evidence type="ECO:0000256" key="7">
    <source>
        <dbReference type="ARBA" id="ARBA00022777"/>
    </source>
</evidence>
<protein>
    <recommendedName>
        <fullName evidence="4">2-amino-4-hydroxy-6-hydroxymethyldihydropteridine pyrophosphokinase</fullName>
        <ecNumber evidence="3">2.7.6.3</ecNumber>
    </recommendedName>
    <alternativeName>
        <fullName evidence="11">6-hydroxymethyl-7,8-dihydropterin pyrophosphokinase</fullName>
    </alternativeName>
    <alternativeName>
        <fullName evidence="12">7,8-dihydro-6-hydroxymethylpterin-pyrophosphokinase</fullName>
    </alternativeName>
</protein>
<dbReference type="NCBIfam" id="TIGR01498">
    <property type="entry name" value="folK"/>
    <property type="match status" value="1"/>
</dbReference>
<evidence type="ECO:0000256" key="8">
    <source>
        <dbReference type="ARBA" id="ARBA00022840"/>
    </source>
</evidence>
<dbReference type="UniPathway" id="UPA00077">
    <property type="reaction ID" value="UER00155"/>
</dbReference>
<keyword evidence="6" id="KW-0547">Nucleotide-binding</keyword>
<evidence type="ECO:0000256" key="11">
    <source>
        <dbReference type="ARBA" id="ARBA00029766"/>
    </source>
</evidence>
<comment type="function">
    <text evidence="10">Catalyzes the transfer of pyrophosphate from adenosine triphosphate (ATP) to 6-hydroxymethyl-7,8-dihydropterin, an enzymatic step in folate biosynthesis pathway.</text>
</comment>
<sequence length="166" mass="19266">MDGLNTAYLLLGGNLGDVKQTFLRAVEAIDEFAEINEKSGYYRSEPWGFESEYDFLNQVLLVRTGLNPKELLRSLLDVEQKLGRETKRHNETGNYQSRLIDIDLLFYEDFEVSEKDLTVPHPRLHERKFTLLPLVEIAPDYIHPSKNKTINQLLHECDDNAEVEEI</sequence>
<dbReference type="OrthoDB" id="9776634at2"/>
<dbReference type="GO" id="GO:0046654">
    <property type="term" value="P:tetrahydrofolate biosynthetic process"/>
    <property type="evidence" value="ECO:0007669"/>
    <property type="project" value="UniProtKB-UniPathway"/>
</dbReference>
<evidence type="ECO:0000256" key="12">
    <source>
        <dbReference type="ARBA" id="ARBA00033413"/>
    </source>
</evidence>
<evidence type="ECO:0000256" key="5">
    <source>
        <dbReference type="ARBA" id="ARBA00022679"/>
    </source>
</evidence>
<dbReference type="AlphaFoldDB" id="A0A6N6M2Y2"/>
<organism evidence="14 15">
    <name type="scientific">Salibacter halophilus</name>
    <dbReference type="NCBI Taxonomy" id="1803916"/>
    <lineage>
        <taxon>Bacteria</taxon>
        <taxon>Pseudomonadati</taxon>
        <taxon>Bacteroidota</taxon>
        <taxon>Flavobacteriia</taxon>
        <taxon>Flavobacteriales</taxon>
        <taxon>Salibacteraceae</taxon>
        <taxon>Salibacter</taxon>
    </lineage>
</organism>
<feature type="domain" description="7,8-dihydro-6-hydroxymethylpterin-pyrophosphokinase" evidence="13">
    <location>
        <begin position="8"/>
        <end position="139"/>
    </location>
</feature>
<dbReference type="PANTHER" id="PTHR43071">
    <property type="entry name" value="2-AMINO-4-HYDROXY-6-HYDROXYMETHYLDIHYDROPTERIDINE PYROPHOSPHOKINASE"/>
    <property type="match status" value="1"/>
</dbReference>
<dbReference type="SUPFAM" id="SSF55083">
    <property type="entry name" value="6-hydroxymethyl-7,8-dihydropterin pyrophosphokinase, HPPK"/>
    <property type="match status" value="1"/>
</dbReference>
<accession>A0A6N6M2Y2</accession>
<dbReference type="PANTHER" id="PTHR43071:SF1">
    <property type="entry name" value="2-AMINO-4-HYDROXY-6-HYDROXYMETHYLDIHYDROPTERIDINE PYROPHOSPHOKINASE"/>
    <property type="match status" value="1"/>
</dbReference>
<dbReference type="GO" id="GO:0046656">
    <property type="term" value="P:folic acid biosynthetic process"/>
    <property type="evidence" value="ECO:0007669"/>
    <property type="project" value="UniProtKB-KW"/>
</dbReference>
<keyword evidence="7 14" id="KW-0418">Kinase</keyword>
<reference evidence="14 15" key="1">
    <citation type="submission" date="2019-09" db="EMBL/GenBank/DDBJ databases">
        <title>Genomes of Cryomorphaceae.</title>
        <authorList>
            <person name="Bowman J.P."/>
        </authorList>
    </citation>
    <scope>NUCLEOTIDE SEQUENCE [LARGE SCALE GENOMIC DNA]</scope>
    <source>
        <strain evidence="14 15">KCTC 52047</strain>
    </source>
</reference>
<dbReference type="GO" id="GO:0016301">
    <property type="term" value="F:kinase activity"/>
    <property type="evidence" value="ECO:0007669"/>
    <property type="project" value="UniProtKB-KW"/>
</dbReference>
<dbReference type="CDD" id="cd00483">
    <property type="entry name" value="HPPK"/>
    <property type="match status" value="1"/>
</dbReference>
<evidence type="ECO:0000256" key="2">
    <source>
        <dbReference type="ARBA" id="ARBA00005810"/>
    </source>
</evidence>
<evidence type="ECO:0000256" key="3">
    <source>
        <dbReference type="ARBA" id="ARBA00013253"/>
    </source>
</evidence>
<dbReference type="GO" id="GO:0005524">
    <property type="term" value="F:ATP binding"/>
    <property type="evidence" value="ECO:0007669"/>
    <property type="project" value="UniProtKB-KW"/>
</dbReference>
<keyword evidence="15" id="KW-1185">Reference proteome</keyword>
<dbReference type="GO" id="GO:0003848">
    <property type="term" value="F:2-amino-4-hydroxy-6-hydroxymethyldihydropteridine diphosphokinase activity"/>
    <property type="evidence" value="ECO:0007669"/>
    <property type="project" value="UniProtKB-EC"/>
</dbReference>
<name>A0A6N6M2Y2_9FLAO</name>
<evidence type="ECO:0000256" key="1">
    <source>
        <dbReference type="ARBA" id="ARBA00005051"/>
    </source>
</evidence>
<dbReference type="Pfam" id="PF01288">
    <property type="entry name" value="HPPK"/>
    <property type="match status" value="1"/>
</dbReference>
<proteinExistence type="inferred from homology"/>
<evidence type="ECO:0000313" key="15">
    <source>
        <dbReference type="Proteomes" id="UP000435357"/>
    </source>
</evidence>
<keyword evidence="8" id="KW-0067">ATP-binding</keyword>
<evidence type="ECO:0000256" key="9">
    <source>
        <dbReference type="ARBA" id="ARBA00022909"/>
    </source>
</evidence>
<evidence type="ECO:0000256" key="4">
    <source>
        <dbReference type="ARBA" id="ARBA00016218"/>
    </source>
</evidence>
<comment type="similarity">
    <text evidence="2">Belongs to the HPPK family.</text>
</comment>
<dbReference type="Gene3D" id="3.30.70.560">
    <property type="entry name" value="7,8-Dihydro-6-hydroxymethylpterin-pyrophosphokinase HPPK"/>
    <property type="match status" value="1"/>
</dbReference>
<dbReference type="RefSeq" id="WP_151168907.1">
    <property type="nucleotide sequence ID" value="NZ_WACR01000008.1"/>
</dbReference>
<gene>
    <name evidence="14" type="primary">folK</name>
    <name evidence="14" type="ORF">F3059_10275</name>
</gene>
<dbReference type="InterPro" id="IPR000550">
    <property type="entry name" value="Hppk"/>
</dbReference>
<evidence type="ECO:0000259" key="13">
    <source>
        <dbReference type="Pfam" id="PF01288"/>
    </source>
</evidence>
<comment type="pathway">
    <text evidence="1">Cofactor biosynthesis; tetrahydrofolate biosynthesis; 2-amino-4-hydroxy-6-hydroxymethyl-7,8-dihydropteridine diphosphate from 7,8-dihydroneopterin triphosphate: step 4/4.</text>
</comment>
<evidence type="ECO:0000313" key="14">
    <source>
        <dbReference type="EMBL" id="KAB1063446.1"/>
    </source>
</evidence>
<dbReference type="EMBL" id="WACR01000008">
    <property type="protein sequence ID" value="KAB1063446.1"/>
    <property type="molecule type" value="Genomic_DNA"/>
</dbReference>
<dbReference type="Proteomes" id="UP000435357">
    <property type="component" value="Unassembled WGS sequence"/>
</dbReference>
<dbReference type="InterPro" id="IPR035907">
    <property type="entry name" value="Hppk_sf"/>
</dbReference>
<evidence type="ECO:0000256" key="10">
    <source>
        <dbReference type="ARBA" id="ARBA00029409"/>
    </source>
</evidence>
<evidence type="ECO:0000256" key="6">
    <source>
        <dbReference type="ARBA" id="ARBA00022741"/>
    </source>
</evidence>
<dbReference type="EC" id="2.7.6.3" evidence="3"/>
<comment type="caution">
    <text evidence="14">The sequence shown here is derived from an EMBL/GenBank/DDBJ whole genome shotgun (WGS) entry which is preliminary data.</text>
</comment>